<dbReference type="KEGG" id="sapo:SAPIO_CDS4724"/>
<organism evidence="1 2">
    <name type="scientific">Pseudallescheria apiosperma</name>
    <name type="common">Scedosporium apiospermum</name>
    <dbReference type="NCBI Taxonomy" id="563466"/>
    <lineage>
        <taxon>Eukaryota</taxon>
        <taxon>Fungi</taxon>
        <taxon>Dikarya</taxon>
        <taxon>Ascomycota</taxon>
        <taxon>Pezizomycotina</taxon>
        <taxon>Sordariomycetes</taxon>
        <taxon>Hypocreomycetidae</taxon>
        <taxon>Microascales</taxon>
        <taxon>Microascaceae</taxon>
        <taxon>Scedosporium</taxon>
    </lineage>
</organism>
<proteinExistence type="predicted"/>
<dbReference type="GeneID" id="27723796"/>
<protein>
    <submittedName>
        <fullName evidence="1">Uncharacterized protein</fullName>
    </submittedName>
</protein>
<name>A0A084G7H1_PSEDA</name>
<comment type="caution">
    <text evidence="1">The sequence shown here is derived from an EMBL/GenBank/DDBJ whole genome shotgun (WGS) entry which is preliminary data.</text>
</comment>
<sequence length="178" mass="19919">MANHVPSSLPLIAPMALEFEEFSCMGADGSIRLRNISEDDRRALDIYLSGHFNVAIVDYSEPRVGSWGVAQIEDPAIVEALKERTIPPDDVILFLADHVFPDCEALSFMWKALVVELPKTSDEEFAARFESCPGRIEGVDQFLQYHNGPLPNMERRRRIASPNGAVLDKLVADKTDYL</sequence>
<dbReference type="OrthoDB" id="5305386at2759"/>
<dbReference type="VEuPathDB" id="FungiDB:SAPIO_CDS4724"/>
<keyword evidence="2" id="KW-1185">Reference proteome</keyword>
<evidence type="ECO:0000313" key="1">
    <source>
        <dbReference type="EMBL" id="KEZ43283.1"/>
    </source>
</evidence>
<dbReference type="AlphaFoldDB" id="A0A084G7H1"/>
<dbReference type="EMBL" id="JOWA01000094">
    <property type="protein sequence ID" value="KEZ43283.1"/>
    <property type="molecule type" value="Genomic_DNA"/>
</dbReference>
<evidence type="ECO:0000313" key="2">
    <source>
        <dbReference type="Proteomes" id="UP000028545"/>
    </source>
</evidence>
<dbReference type="RefSeq" id="XP_016643082.1">
    <property type="nucleotide sequence ID" value="XM_016787203.1"/>
</dbReference>
<gene>
    <name evidence="1" type="ORF">SAPIO_CDS4724</name>
</gene>
<dbReference type="Proteomes" id="UP000028545">
    <property type="component" value="Unassembled WGS sequence"/>
</dbReference>
<reference evidence="1 2" key="1">
    <citation type="journal article" date="2014" name="Genome Announc.">
        <title>Draft genome sequence of the pathogenic fungus Scedosporium apiospermum.</title>
        <authorList>
            <person name="Vandeputte P."/>
            <person name="Ghamrawi S."/>
            <person name="Rechenmann M."/>
            <person name="Iltis A."/>
            <person name="Giraud S."/>
            <person name="Fleury M."/>
            <person name="Thornton C."/>
            <person name="Delhaes L."/>
            <person name="Meyer W."/>
            <person name="Papon N."/>
            <person name="Bouchara J.P."/>
        </authorList>
    </citation>
    <scope>NUCLEOTIDE SEQUENCE [LARGE SCALE GENOMIC DNA]</scope>
    <source>
        <strain evidence="1 2">IHEM 14462</strain>
    </source>
</reference>
<dbReference type="HOGENOM" id="CLU_1511427_0_0_1"/>
<accession>A0A084G7H1</accession>